<proteinExistence type="predicted"/>
<evidence type="ECO:0000256" key="1">
    <source>
        <dbReference type="SAM" id="MobiDB-lite"/>
    </source>
</evidence>
<dbReference type="AlphaFoldDB" id="A0A2N9F5U6"/>
<organism evidence="2">
    <name type="scientific">Fagus sylvatica</name>
    <name type="common">Beechnut</name>
    <dbReference type="NCBI Taxonomy" id="28930"/>
    <lineage>
        <taxon>Eukaryota</taxon>
        <taxon>Viridiplantae</taxon>
        <taxon>Streptophyta</taxon>
        <taxon>Embryophyta</taxon>
        <taxon>Tracheophyta</taxon>
        <taxon>Spermatophyta</taxon>
        <taxon>Magnoliopsida</taxon>
        <taxon>eudicotyledons</taxon>
        <taxon>Gunneridae</taxon>
        <taxon>Pentapetalae</taxon>
        <taxon>rosids</taxon>
        <taxon>fabids</taxon>
        <taxon>Fagales</taxon>
        <taxon>Fagaceae</taxon>
        <taxon>Fagus</taxon>
    </lineage>
</organism>
<name>A0A2N9F5U6_FAGSY</name>
<evidence type="ECO:0000313" key="2">
    <source>
        <dbReference type="EMBL" id="SPC82512.1"/>
    </source>
</evidence>
<sequence length="157" mass="17139">MGSELQRKERFWDKGAFNAVRNREDEEVISKISKAGQNRRLRTRSGARERPARGGSRLAIGGGSRLAISRSGARERPARVGSRLAISRSGARERSARGGSRLVIGGGSRLAISRSAMVRSPNQVREQDWLEVGGFVRGEAGLGWLGGSGQRRKESRQ</sequence>
<protein>
    <submittedName>
        <fullName evidence="2">Uncharacterized protein</fullName>
    </submittedName>
</protein>
<dbReference type="EMBL" id="OIVN01000583">
    <property type="protein sequence ID" value="SPC82512.1"/>
    <property type="molecule type" value="Genomic_DNA"/>
</dbReference>
<reference evidence="2" key="1">
    <citation type="submission" date="2018-02" db="EMBL/GenBank/DDBJ databases">
        <authorList>
            <person name="Cohen D.B."/>
            <person name="Kent A.D."/>
        </authorList>
    </citation>
    <scope>NUCLEOTIDE SEQUENCE</scope>
</reference>
<feature type="region of interest" description="Disordered" evidence="1">
    <location>
        <begin position="36"/>
        <end position="100"/>
    </location>
</feature>
<accession>A0A2N9F5U6</accession>
<gene>
    <name evidence="2" type="ORF">FSB_LOCUS10394</name>
</gene>